<organism evidence="5 6">
    <name type="scientific">Methylobacterium oryzihabitans</name>
    <dbReference type="NCBI Taxonomy" id="2499852"/>
    <lineage>
        <taxon>Bacteria</taxon>
        <taxon>Pseudomonadati</taxon>
        <taxon>Pseudomonadota</taxon>
        <taxon>Alphaproteobacteria</taxon>
        <taxon>Hyphomicrobiales</taxon>
        <taxon>Methylobacteriaceae</taxon>
        <taxon>Methylobacterium</taxon>
    </lineage>
</organism>
<dbReference type="InterPro" id="IPR011006">
    <property type="entry name" value="CheY-like_superfamily"/>
</dbReference>
<proteinExistence type="predicted"/>
<evidence type="ECO:0000259" key="4">
    <source>
        <dbReference type="PROSITE" id="PS50110"/>
    </source>
</evidence>
<keyword evidence="6" id="KW-1185">Reference proteome</keyword>
<dbReference type="Pfam" id="PF00072">
    <property type="entry name" value="Response_reg"/>
    <property type="match status" value="1"/>
</dbReference>
<evidence type="ECO:0000256" key="3">
    <source>
        <dbReference type="PROSITE-ProRule" id="PRU00169"/>
    </source>
</evidence>
<comment type="caution">
    <text evidence="5">The sequence shown here is derived from an EMBL/GenBank/DDBJ whole genome shotgun (WGS) entry which is preliminary data.</text>
</comment>
<reference evidence="5 6" key="1">
    <citation type="submission" date="2019-01" db="EMBL/GenBank/DDBJ databases">
        <authorList>
            <person name="Chen W.-M."/>
        </authorList>
    </citation>
    <scope>NUCLEOTIDE SEQUENCE [LARGE SCALE GENOMIC DNA]</scope>
    <source>
        <strain evidence="5 6">TER-1</strain>
    </source>
</reference>
<sequence length="125" mass="13677">MARILYVEDNDDNIYMLQRRLQKHGFEVVVARDGAAGVELARQCRPDLILMDLGLPILDGWEATRVLKGDPATQAIPVIALSAHAMAGDRTQALEAGCNDYDLKPVDMPRLLGKIRRLIGGEAGP</sequence>
<dbReference type="InterPro" id="IPR001789">
    <property type="entry name" value="Sig_transdc_resp-reg_receiver"/>
</dbReference>
<dbReference type="Proteomes" id="UP000286997">
    <property type="component" value="Unassembled WGS sequence"/>
</dbReference>
<name>A0A3S2YQ38_9HYPH</name>
<dbReference type="SUPFAM" id="SSF52172">
    <property type="entry name" value="CheY-like"/>
    <property type="match status" value="1"/>
</dbReference>
<keyword evidence="2" id="KW-0902">Two-component regulatory system</keyword>
<dbReference type="OrthoDB" id="9801602at2"/>
<evidence type="ECO:0000256" key="2">
    <source>
        <dbReference type="ARBA" id="ARBA00023012"/>
    </source>
</evidence>
<dbReference type="PROSITE" id="PS50110">
    <property type="entry name" value="RESPONSE_REGULATORY"/>
    <property type="match status" value="1"/>
</dbReference>
<evidence type="ECO:0000313" key="5">
    <source>
        <dbReference type="EMBL" id="RVU16311.1"/>
    </source>
</evidence>
<dbReference type="EMBL" id="SACP01000016">
    <property type="protein sequence ID" value="RVU16311.1"/>
    <property type="molecule type" value="Genomic_DNA"/>
</dbReference>
<accession>A0A3S2YQ38</accession>
<dbReference type="PANTHER" id="PTHR45339:SF1">
    <property type="entry name" value="HYBRID SIGNAL TRANSDUCTION HISTIDINE KINASE J"/>
    <property type="match status" value="1"/>
</dbReference>
<feature type="domain" description="Response regulatory" evidence="4">
    <location>
        <begin position="3"/>
        <end position="119"/>
    </location>
</feature>
<dbReference type="GO" id="GO:0000160">
    <property type="term" value="P:phosphorelay signal transduction system"/>
    <property type="evidence" value="ECO:0007669"/>
    <property type="project" value="UniProtKB-KW"/>
</dbReference>
<evidence type="ECO:0000313" key="6">
    <source>
        <dbReference type="Proteomes" id="UP000286997"/>
    </source>
</evidence>
<gene>
    <name evidence="5" type="ORF">EOE48_16595</name>
</gene>
<evidence type="ECO:0000256" key="1">
    <source>
        <dbReference type="ARBA" id="ARBA00022553"/>
    </source>
</evidence>
<dbReference type="SMART" id="SM00448">
    <property type="entry name" value="REC"/>
    <property type="match status" value="1"/>
</dbReference>
<keyword evidence="1 3" id="KW-0597">Phosphoprotein</keyword>
<dbReference type="AlphaFoldDB" id="A0A3S2YQ38"/>
<dbReference type="Gene3D" id="3.40.50.2300">
    <property type="match status" value="1"/>
</dbReference>
<dbReference type="RefSeq" id="WP_127731111.1">
    <property type="nucleotide sequence ID" value="NZ_SACP01000016.1"/>
</dbReference>
<dbReference type="PANTHER" id="PTHR45339">
    <property type="entry name" value="HYBRID SIGNAL TRANSDUCTION HISTIDINE KINASE J"/>
    <property type="match status" value="1"/>
</dbReference>
<feature type="modified residue" description="4-aspartylphosphate" evidence="3">
    <location>
        <position position="52"/>
    </location>
</feature>
<protein>
    <submittedName>
        <fullName evidence="5">Response regulator</fullName>
    </submittedName>
</protein>